<accession>A0AAW2I3K2</accession>
<evidence type="ECO:0000313" key="2">
    <source>
        <dbReference type="EMBL" id="KAL0276784.1"/>
    </source>
</evidence>
<feature type="signal peptide" evidence="1">
    <location>
        <begin position="1"/>
        <end position="24"/>
    </location>
</feature>
<reference evidence="2" key="1">
    <citation type="journal article" date="2024" name="Gigascience">
        <title>Chromosome-level genome of the poultry shaft louse Menopon gallinae provides insight into the host-switching and adaptive evolution of parasitic lice.</title>
        <authorList>
            <person name="Xu Y."/>
            <person name="Ma L."/>
            <person name="Liu S."/>
            <person name="Liang Y."/>
            <person name="Liu Q."/>
            <person name="He Z."/>
            <person name="Tian L."/>
            <person name="Duan Y."/>
            <person name="Cai W."/>
            <person name="Li H."/>
            <person name="Song F."/>
        </authorList>
    </citation>
    <scope>NUCLEOTIDE SEQUENCE</scope>
    <source>
        <strain evidence="2">Cailab_2023a</strain>
    </source>
</reference>
<comment type="caution">
    <text evidence="2">The sequence shown here is derived from an EMBL/GenBank/DDBJ whole genome shotgun (WGS) entry which is preliminary data.</text>
</comment>
<protein>
    <submittedName>
        <fullName evidence="2">Uncharacterized protein</fullName>
    </submittedName>
</protein>
<dbReference type="AlphaFoldDB" id="A0AAW2I3K2"/>
<organism evidence="2">
    <name type="scientific">Menopon gallinae</name>
    <name type="common">poultry shaft louse</name>
    <dbReference type="NCBI Taxonomy" id="328185"/>
    <lineage>
        <taxon>Eukaryota</taxon>
        <taxon>Metazoa</taxon>
        <taxon>Ecdysozoa</taxon>
        <taxon>Arthropoda</taxon>
        <taxon>Hexapoda</taxon>
        <taxon>Insecta</taxon>
        <taxon>Pterygota</taxon>
        <taxon>Neoptera</taxon>
        <taxon>Paraneoptera</taxon>
        <taxon>Psocodea</taxon>
        <taxon>Troctomorpha</taxon>
        <taxon>Phthiraptera</taxon>
        <taxon>Amblycera</taxon>
        <taxon>Menoponidae</taxon>
        <taxon>Menopon</taxon>
    </lineage>
</organism>
<sequence>MSKVILSFLLLVVLQSLMTEGKNASVCPPGVKVDKTGKCVPAGEEPEVGIRVTDENCPFPSKSYKHVRCLQRA</sequence>
<evidence type="ECO:0000256" key="1">
    <source>
        <dbReference type="SAM" id="SignalP"/>
    </source>
</evidence>
<name>A0AAW2I3K2_9NEOP</name>
<dbReference type="EMBL" id="JARGDH010000002">
    <property type="protein sequence ID" value="KAL0276784.1"/>
    <property type="molecule type" value="Genomic_DNA"/>
</dbReference>
<feature type="chain" id="PRO_5043688374" evidence="1">
    <location>
        <begin position="25"/>
        <end position="73"/>
    </location>
</feature>
<gene>
    <name evidence="2" type="ORF">PYX00_004285</name>
</gene>
<proteinExistence type="predicted"/>
<keyword evidence="1" id="KW-0732">Signal</keyword>